<sequence>MGDFLQAPRCGARTRAGTPCRAPAMPNGRCRLHGGKSTGPRTAAGLQRLREAKTRHGLYAKEALNFRRQVNQILKEAKAHLRDLFPTED</sequence>
<comment type="caution">
    <text evidence="1">The sequence shown here is derived from an EMBL/GenBank/DDBJ whole genome shotgun (WGS) entry which is preliminary data.</text>
</comment>
<accession>A0A7C5AL53</accession>
<dbReference type="EMBL" id="DTKJ01000025">
    <property type="protein sequence ID" value="HGZ11367.1"/>
    <property type="molecule type" value="Genomic_DNA"/>
</dbReference>
<gene>
    <name evidence="1" type="ORF">ENW48_04010</name>
</gene>
<dbReference type="InterPro" id="IPR047675">
    <property type="entry name" value="Putative_zinc-bd"/>
</dbReference>
<organism evidence="1">
    <name type="scientific">Desulfobacca acetoxidans</name>
    <dbReference type="NCBI Taxonomy" id="60893"/>
    <lineage>
        <taxon>Bacteria</taxon>
        <taxon>Pseudomonadati</taxon>
        <taxon>Thermodesulfobacteriota</taxon>
        <taxon>Desulfobaccia</taxon>
        <taxon>Desulfobaccales</taxon>
        <taxon>Desulfobaccaceae</taxon>
        <taxon>Desulfobacca</taxon>
    </lineage>
</organism>
<name>A0A7C5AL53_9BACT</name>
<dbReference type="AlphaFoldDB" id="A0A7C5AL53"/>
<reference evidence="1" key="1">
    <citation type="journal article" date="2020" name="mSystems">
        <title>Genome- and Community-Level Interaction Insights into Carbon Utilization and Element Cycling Functions of Hydrothermarchaeota in Hydrothermal Sediment.</title>
        <authorList>
            <person name="Zhou Z."/>
            <person name="Liu Y."/>
            <person name="Xu W."/>
            <person name="Pan J."/>
            <person name="Luo Z.H."/>
            <person name="Li M."/>
        </authorList>
    </citation>
    <scope>NUCLEOTIDE SEQUENCE [LARGE SCALE GENOMIC DNA]</scope>
    <source>
        <strain evidence="1">SpSt-853</strain>
    </source>
</reference>
<proteinExistence type="predicted"/>
<protein>
    <submittedName>
        <fullName evidence="1">Uncharacterized protein</fullName>
    </submittedName>
</protein>
<dbReference type="NCBIfam" id="NF041373">
    <property type="entry name" value="HGG_STG"/>
    <property type="match status" value="1"/>
</dbReference>
<evidence type="ECO:0000313" key="1">
    <source>
        <dbReference type="EMBL" id="HGZ11367.1"/>
    </source>
</evidence>